<proteinExistence type="predicted"/>
<evidence type="ECO:0000313" key="1">
    <source>
        <dbReference type="EMBL" id="CAF1619681.1"/>
    </source>
</evidence>
<reference evidence="1" key="1">
    <citation type="submission" date="2021-02" db="EMBL/GenBank/DDBJ databases">
        <authorList>
            <person name="Nowell W R."/>
        </authorList>
    </citation>
    <scope>NUCLEOTIDE SEQUENCE</scope>
</reference>
<comment type="caution">
    <text evidence="1">The sequence shown here is derived from an EMBL/GenBank/DDBJ whole genome shotgun (WGS) entry which is preliminary data.</text>
</comment>
<keyword evidence="2" id="KW-1185">Reference proteome</keyword>
<organism evidence="1 2">
    <name type="scientific">Adineta ricciae</name>
    <name type="common">Rotifer</name>
    <dbReference type="NCBI Taxonomy" id="249248"/>
    <lineage>
        <taxon>Eukaryota</taxon>
        <taxon>Metazoa</taxon>
        <taxon>Spiralia</taxon>
        <taxon>Gnathifera</taxon>
        <taxon>Rotifera</taxon>
        <taxon>Eurotatoria</taxon>
        <taxon>Bdelloidea</taxon>
        <taxon>Adinetida</taxon>
        <taxon>Adinetidae</taxon>
        <taxon>Adineta</taxon>
    </lineage>
</organism>
<evidence type="ECO:0000313" key="2">
    <source>
        <dbReference type="Proteomes" id="UP000663828"/>
    </source>
</evidence>
<sequence length="142" mass="16269">THNVSQPVSLAIAKFPKHVFVRFHATTTQHTEHKLTPHVDLFNILSEHIVCTRSYCRYTLQSFVVFTGRDGEGHYYTLANRKNECSDQPPNKDAFSIAVWNVFTNFTRCRMTLPLNLSLNDAADYCAKHDPLNNNPMNFAIL</sequence>
<dbReference type="AlphaFoldDB" id="A0A816CC95"/>
<protein>
    <submittedName>
        <fullName evidence="1">Uncharacterized protein</fullName>
    </submittedName>
</protein>
<dbReference type="EMBL" id="CAJNOR010007575">
    <property type="protein sequence ID" value="CAF1619681.1"/>
    <property type="molecule type" value="Genomic_DNA"/>
</dbReference>
<name>A0A816CC95_ADIRI</name>
<dbReference type="Proteomes" id="UP000663828">
    <property type="component" value="Unassembled WGS sequence"/>
</dbReference>
<feature type="non-terminal residue" evidence="1">
    <location>
        <position position="1"/>
    </location>
</feature>
<accession>A0A816CC95</accession>
<gene>
    <name evidence="1" type="ORF">XAT740_LOCUS50062</name>
</gene>